<dbReference type="Gene3D" id="1.25.40.10">
    <property type="entry name" value="Tetratricopeptide repeat domain"/>
    <property type="match status" value="1"/>
</dbReference>
<dbReference type="GO" id="GO:0005739">
    <property type="term" value="C:mitochondrion"/>
    <property type="evidence" value="ECO:0007669"/>
    <property type="project" value="TreeGrafter"/>
</dbReference>
<dbReference type="GO" id="GO:0006396">
    <property type="term" value="P:RNA processing"/>
    <property type="evidence" value="ECO:0007669"/>
    <property type="project" value="TreeGrafter"/>
</dbReference>
<dbReference type="EMBL" id="LCZI01000694">
    <property type="protein sequence ID" value="KKZ65176.1"/>
    <property type="molecule type" value="Genomic_DNA"/>
</dbReference>
<feature type="region of interest" description="Disordered" evidence="1">
    <location>
        <begin position="84"/>
        <end position="149"/>
    </location>
</feature>
<proteinExistence type="predicted"/>
<dbReference type="AlphaFoldDB" id="A0A0G2JA62"/>
<feature type="compositionally biased region" description="Polar residues" evidence="1">
    <location>
        <begin position="109"/>
        <end position="149"/>
    </location>
</feature>
<comment type="caution">
    <text evidence="2">The sequence shown here is derived from an EMBL/GenBank/DDBJ whole genome shotgun (WGS) entry which is preliminary data.</text>
</comment>
<dbReference type="VEuPathDB" id="FungiDB:EMCG_08996"/>
<gene>
    <name evidence="2" type="ORF">EMCG_08996</name>
</gene>
<dbReference type="GO" id="GO:0007005">
    <property type="term" value="P:mitochondrion organization"/>
    <property type="evidence" value="ECO:0007669"/>
    <property type="project" value="TreeGrafter"/>
</dbReference>
<feature type="region of interest" description="Disordered" evidence="1">
    <location>
        <begin position="603"/>
        <end position="659"/>
    </location>
</feature>
<dbReference type="OrthoDB" id="1908178at2759"/>
<organism evidence="2 3">
    <name type="scientific">[Emmonsia] crescens</name>
    <dbReference type="NCBI Taxonomy" id="73230"/>
    <lineage>
        <taxon>Eukaryota</taxon>
        <taxon>Fungi</taxon>
        <taxon>Dikarya</taxon>
        <taxon>Ascomycota</taxon>
        <taxon>Pezizomycotina</taxon>
        <taxon>Eurotiomycetes</taxon>
        <taxon>Eurotiomycetidae</taxon>
        <taxon>Onygenales</taxon>
        <taxon>Ajellomycetaceae</taxon>
        <taxon>Emergomyces</taxon>
    </lineage>
</organism>
<dbReference type="Proteomes" id="UP000034164">
    <property type="component" value="Unassembled WGS sequence"/>
</dbReference>
<feature type="compositionally biased region" description="Polar residues" evidence="1">
    <location>
        <begin position="89"/>
        <end position="102"/>
    </location>
</feature>
<name>A0A0G2JA62_9EURO</name>
<dbReference type="PANTHER" id="PTHR47934:SF6">
    <property type="entry name" value="MITOCHONDRIAL GROUP I INTRON SPLICING FACTOR CCM1-RELATED"/>
    <property type="match status" value="1"/>
</dbReference>
<dbReference type="GO" id="GO:0003729">
    <property type="term" value="F:mRNA binding"/>
    <property type="evidence" value="ECO:0007669"/>
    <property type="project" value="TreeGrafter"/>
</dbReference>
<evidence type="ECO:0008006" key="4">
    <source>
        <dbReference type="Google" id="ProtNLM"/>
    </source>
</evidence>
<dbReference type="InterPro" id="IPR051114">
    <property type="entry name" value="Mito_RNA_Proc_CCM1"/>
</dbReference>
<reference evidence="3" key="1">
    <citation type="journal article" date="2015" name="PLoS Genet.">
        <title>The dynamic genome and transcriptome of the human fungal pathogen Blastomyces and close relative Emmonsia.</title>
        <authorList>
            <person name="Munoz J.F."/>
            <person name="Gauthier G.M."/>
            <person name="Desjardins C.A."/>
            <person name="Gallo J.E."/>
            <person name="Holder J."/>
            <person name="Sullivan T.D."/>
            <person name="Marty A.J."/>
            <person name="Carmen J.C."/>
            <person name="Chen Z."/>
            <person name="Ding L."/>
            <person name="Gujja S."/>
            <person name="Magrini V."/>
            <person name="Misas E."/>
            <person name="Mitreva M."/>
            <person name="Priest M."/>
            <person name="Saif S."/>
            <person name="Whiston E.A."/>
            <person name="Young S."/>
            <person name="Zeng Q."/>
            <person name="Goldman W.E."/>
            <person name="Mardis E.R."/>
            <person name="Taylor J.W."/>
            <person name="McEwen J.G."/>
            <person name="Clay O.K."/>
            <person name="Klein B.S."/>
            <person name="Cuomo C.A."/>
        </authorList>
    </citation>
    <scope>NUCLEOTIDE SEQUENCE [LARGE SCALE GENOMIC DNA]</scope>
    <source>
        <strain evidence="3">UAMH 3008</strain>
    </source>
</reference>
<sequence length="732" mass="83076">MSFFNSLERTAGFRLVSQAGLFYSPSSTPRPMRAVQLPPSSYIPRTMRLQSYLTNRTPISDLFTNSLIMAGLCRDHSPRKRRFAKLSRHSSNAAIQPSQDVQAQEKAANRSNNISGQTANPHQGNSLVSQETTIESSVTVNRNPHPSTSFPDFTVDRAAFRRAAASKLDNTKHLFRLYIETLGKKEGLKSLQVVLSNPAREICLPQRKQPERYLPDALEIHGVQRLVDLLNDERSSNQQIFRAYKELPSPGVLYLSARSRRLLLHRFASPPRRLRMHAERYLKLIDDMAEASLYISPSLWTAAIHLAGKSYTSVKKPDLRSSLGMWRRMEHEGSVPSSSIAFNILYDVAIKARQWKVADKIIEEMKARRLELSRFGRVAHIFSYGLRGDAEGVRKAYHEFIQLGEVVDTVVLNCVMVSLLRCGEQHVAEKMYERMKDMYLTLKAQHPELLSSTVYPSPSDNYAAYRKATKRLGRVLGMTTFLRDKLPEHHRALQRAMPLTPDGKTFHIFLWHHANVTGDLARVMALLEDMKVTFAIPPQGMIYIFLFHGFAAHGGKEGTQWTYKRLKGVWKHFLRALYHSKAELSAKRGTKCRREKFVWESPLADKPDPSSRELEGAEEVDEATSKLMSHDTERGVNRAPSSNASHGNGPPNPFEEDETDDDWRYENTVYLGRKLIVSCLRAHAACGGPDAVLDIWVRIERLWKPESQKKADILAVRAVLEQLVPIDSKGLK</sequence>
<feature type="compositionally biased region" description="Basic and acidic residues" evidence="1">
    <location>
        <begin position="603"/>
        <end position="615"/>
    </location>
</feature>
<accession>A0A0G2JA62</accession>
<protein>
    <recommendedName>
        <fullName evidence="4">Pentatricopeptide repeat protein</fullName>
    </recommendedName>
</protein>
<dbReference type="PANTHER" id="PTHR47934">
    <property type="entry name" value="PENTATRICOPEPTIDE REPEAT-CONTAINING PROTEIN PET309, MITOCHONDRIAL"/>
    <property type="match status" value="1"/>
</dbReference>
<dbReference type="InterPro" id="IPR011990">
    <property type="entry name" value="TPR-like_helical_dom_sf"/>
</dbReference>
<evidence type="ECO:0000313" key="3">
    <source>
        <dbReference type="Proteomes" id="UP000034164"/>
    </source>
</evidence>
<evidence type="ECO:0000313" key="2">
    <source>
        <dbReference type="EMBL" id="KKZ65176.1"/>
    </source>
</evidence>
<evidence type="ECO:0000256" key="1">
    <source>
        <dbReference type="SAM" id="MobiDB-lite"/>
    </source>
</evidence>